<accession>A0AAU9KWP8</accession>
<keyword evidence="2" id="KW-0812">Transmembrane</keyword>
<dbReference type="EMBL" id="CAKKTJ010000192">
    <property type="protein sequence ID" value="CAH0477713.1"/>
    <property type="molecule type" value="Genomic_DNA"/>
</dbReference>
<evidence type="ECO:0000256" key="2">
    <source>
        <dbReference type="SAM" id="Phobius"/>
    </source>
</evidence>
<name>A0AAU9KWP8_9STRA</name>
<keyword evidence="2" id="KW-0472">Membrane</keyword>
<keyword evidence="2" id="KW-1133">Transmembrane helix</keyword>
<evidence type="ECO:0000313" key="3">
    <source>
        <dbReference type="EMBL" id="CAH0477713.1"/>
    </source>
</evidence>
<dbReference type="AlphaFoldDB" id="A0AAU9KWP8"/>
<evidence type="ECO:0000256" key="1">
    <source>
        <dbReference type="SAM" id="MobiDB-lite"/>
    </source>
</evidence>
<feature type="transmembrane region" description="Helical" evidence="2">
    <location>
        <begin position="6"/>
        <end position="24"/>
    </location>
</feature>
<protein>
    <recommendedName>
        <fullName evidence="5">Secreted protein</fullName>
    </recommendedName>
</protein>
<proteinExistence type="predicted"/>
<organism evidence="3 4">
    <name type="scientific">Peronospora belbahrii</name>
    <dbReference type="NCBI Taxonomy" id="622444"/>
    <lineage>
        <taxon>Eukaryota</taxon>
        <taxon>Sar</taxon>
        <taxon>Stramenopiles</taxon>
        <taxon>Oomycota</taxon>
        <taxon>Peronosporomycetes</taxon>
        <taxon>Peronosporales</taxon>
        <taxon>Peronosporaceae</taxon>
        <taxon>Peronospora</taxon>
    </lineage>
</organism>
<sequence>MGKVMLSLISVEILGVIMLGMAILCVKIPDVTVACVEIVCVTVACVAVARRGNSGHVQGRSRIHVGRRDDSAWRERGVLDDISDRSRRRRGTTPIVLYDENSTEEHKSNPSRIHQHPRTSVSSQQQRQRLQEQQRKRRRDKYATRRDR</sequence>
<feature type="region of interest" description="Disordered" evidence="1">
    <location>
        <begin position="81"/>
        <end position="148"/>
    </location>
</feature>
<comment type="caution">
    <text evidence="3">The sequence shown here is derived from an EMBL/GenBank/DDBJ whole genome shotgun (WGS) entry which is preliminary data.</text>
</comment>
<evidence type="ECO:0008006" key="5">
    <source>
        <dbReference type="Google" id="ProtNLM"/>
    </source>
</evidence>
<evidence type="ECO:0000313" key="4">
    <source>
        <dbReference type="Proteomes" id="UP001160483"/>
    </source>
</evidence>
<dbReference type="Proteomes" id="UP001160483">
    <property type="component" value="Unassembled WGS sequence"/>
</dbReference>
<reference evidence="3" key="1">
    <citation type="submission" date="2021-11" db="EMBL/GenBank/DDBJ databases">
        <authorList>
            <person name="Islam A."/>
            <person name="Islam S."/>
            <person name="Flora M.S."/>
            <person name="Rahman M."/>
            <person name="Ziaur R.M."/>
            <person name="Epstein J.H."/>
            <person name="Hassan M."/>
            <person name="Klassen M."/>
            <person name="Woodard K."/>
            <person name="Webb A."/>
            <person name="Webby R.J."/>
            <person name="El Zowalaty M.E."/>
        </authorList>
    </citation>
    <scope>NUCLEOTIDE SEQUENCE</scope>
    <source>
        <strain evidence="3">Pbs3</strain>
    </source>
</reference>
<gene>
    <name evidence="3" type="ORF">PBS003_LOCUS4448</name>
</gene>